<comment type="caution">
    <text evidence="1">The sequence shown here is derived from an EMBL/GenBank/DDBJ whole genome shotgun (WGS) entry which is preliminary data.</text>
</comment>
<dbReference type="AlphaFoldDB" id="A0A0R3BS10"/>
<proteinExistence type="predicted"/>
<accession>A0A0R3BS10</accession>
<sequence>MAQPDELSFDFLTGREGDFMETVMDELKTVLWTKPLVDDINENGGLKGENKAKLFELRFGSELHKAGIQPRYEVAGEGDSTLDYGFASGGQEYLVEMMRLEETDAVRAATAKEEFEEGAVMVKRQLTTTAEDSRQSEEGETLKAVEKICQKLERDGKPHKFPPPGSATHVLLVDVRTLFNGGDKWDRVNVGLGGEYVPHELFRRYYKGRLVTGVFSPKTTLKGAAEARERLHFIGFVNEKSYESGGFGPSIQFIANPHIFKSVEEARAALAGWPLGEPVILNAPKVPPRLQKLVDAMSDLKVGEAAELSQLLRSKWRLPSSDTDQ</sequence>
<protein>
    <submittedName>
        <fullName evidence="1">Uncharacterized protein</fullName>
    </submittedName>
</protein>
<evidence type="ECO:0000313" key="1">
    <source>
        <dbReference type="EMBL" id="KRP85795.1"/>
    </source>
</evidence>
<evidence type="ECO:0000313" key="2">
    <source>
        <dbReference type="Proteomes" id="UP000051380"/>
    </source>
</evidence>
<dbReference type="RefSeq" id="WP_057030358.1">
    <property type="nucleotide sequence ID" value="NZ_LJYF01000051.1"/>
</dbReference>
<reference evidence="1 2" key="1">
    <citation type="submission" date="2015-09" db="EMBL/GenBank/DDBJ databases">
        <title>Draft Genome Sequence of the Strain BR 3267 (Bradyrhizobium yuanmingense) recommended as inoculant for cowpea in Brazil.</title>
        <authorList>
            <person name="Simoes-Araujo J.L."/>
            <person name="Zilli J.E."/>
        </authorList>
    </citation>
    <scope>NUCLEOTIDE SEQUENCE [LARGE SCALE GENOMIC DNA]</scope>
    <source>
        <strain evidence="1 2">BR3267</strain>
    </source>
</reference>
<dbReference type="OrthoDB" id="8211983at2"/>
<dbReference type="EMBL" id="LJYF01000051">
    <property type="protein sequence ID" value="KRP85795.1"/>
    <property type="molecule type" value="Genomic_DNA"/>
</dbReference>
<gene>
    <name evidence="1" type="ORF">AOQ72_03860</name>
</gene>
<dbReference type="Proteomes" id="UP000051380">
    <property type="component" value="Unassembled WGS sequence"/>
</dbReference>
<name>A0A0R3BS10_9BRAD</name>
<organism evidence="1 2">
    <name type="scientific">Bradyrhizobium yuanmingense</name>
    <dbReference type="NCBI Taxonomy" id="108015"/>
    <lineage>
        <taxon>Bacteria</taxon>
        <taxon>Pseudomonadati</taxon>
        <taxon>Pseudomonadota</taxon>
        <taxon>Alphaproteobacteria</taxon>
        <taxon>Hyphomicrobiales</taxon>
        <taxon>Nitrobacteraceae</taxon>
        <taxon>Bradyrhizobium</taxon>
    </lineage>
</organism>